<dbReference type="Pfam" id="PF21959">
    <property type="entry name" value="DUF6923"/>
    <property type="match status" value="1"/>
</dbReference>
<reference evidence="3 4" key="1">
    <citation type="submission" date="2020-03" db="EMBL/GenBank/DDBJ databases">
        <title>Genomic Encyclopedia of Type Strains, Phase IV (KMG-IV): sequencing the most valuable type-strain genomes for metagenomic binning, comparative biology and taxonomic classification.</title>
        <authorList>
            <person name="Goeker M."/>
        </authorList>
    </citation>
    <scope>NUCLEOTIDE SEQUENCE [LARGE SCALE GENOMIC DNA]</scope>
    <source>
        <strain evidence="3 4">DSM 29762</strain>
    </source>
</reference>
<evidence type="ECO:0000256" key="1">
    <source>
        <dbReference type="ARBA" id="ARBA00022729"/>
    </source>
</evidence>
<dbReference type="NCBIfam" id="TIGR04183">
    <property type="entry name" value="Por_Secre_tail"/>
    <property type="match status" value="1"/>
</dbReference>
<accession>A0A846QYS4</accession>
<dbReference type="InterPro" id="IPR011042">
    <property type="entry name" value="6-blade_b-propeller_TolB-like"/>
</dbReference>
<evidence type="ECO:0000313" key="3">
    <source>
        <dbReference type="EMBL" id="NJB72070.1"/>
    </source>
</evidence>
<dbReference type="InterPro" id="IPR026444">
    <property type="entry name" value="Secre_tail"/>
</dbReference>
<organism evidence="3 4">
    <name type="scientific">Saonia flava</name>
    <dbReference type="NCBI Taxonomy" id="523696"/>
    <lineage>
        <taxon>Bacteria</taxon>
        <taxon>Pseudomonadati</taxon>
        <taxon>Bacteroidota</taxon>
        <taxon>Flavobacteriia</taxon>
        <taxon>Flavobacteriales</taxon>
        <taxon>Flavobacteriaceae</taxon>
        <taxon>Saonia</taxon>
    </lineage>
</organism>
<dbReference type="EMBL" id="JAATJJ010000002">
    <property type="protein sequence ID" value="NJB72070.1"/>
    <property type="molecule type" value="Genomic_DNA"/>
</dbReference>
<dbReference type="SUPFAM" id="SSF63829">
    <property type="entry name" value="Calcium-dependent phosphotriesterase"/>
    <property type="match status" value="1"/>
</dbReference>
<evidence type="ECO:0000259" key="2">
    <source>
        <dbReference type="Pfam" id="PF21959"/>
    </source>
</evidence>
<sequence length="867" mass="95737">MEKKYLIKFNVQYITVFIFLALGSFEASSQSEPFDCDFNAYLFQYNDVYALDLASGSSYLVAPNITSGNINGAAYNSADGYLWGYLSTPQISLVRIGKDFSTDVYTIPELPNNGNKYVGDISIDGIYYFRAGSSTYYSVDLNPESNNYLQYLGASTLSKSIKIHDWAFNAADNKLYTVEKGTNHLYRIDAESGVVEDLGEVPILAGLNYTFGAVYFDVDGNFYVSANQTGSVYKINEVHNIQSGIMTSNIFAFGPAASSNDGARCPTAPVPQEDCINGVDDDGDGLVDCDDPACSGIAECPVIQTASSANDGGLESNDRLANLINNRNYQRAKKNYVFDKSKAKRVKKSDLYGINAKTNVNNIPLTNLIPIGVVGETSTIESSPDDLLDLTNASDIYSVDYLNDTKNLGSVMVIKTDNQVYEHSKFICDRFLGAELLSVSNIQLREKDFIKSIIKQPDGSKEFALTFSARVNNENSFIIESHWNIDAYVKDTPYYNFQIWSNSIDDLLKLADEILNLLEANAEISTYNGSPPPPVFVKSARYRNGEVLLNMVNNNNSNSINLEGGLKLTETSNTEIIGVSASIDGYLDSVSLHTGTLFDLGFRISAGLGDTPDDLFVADAPWGLDGSAGDTTVDTYEVLPAQGPYIGEGYPIERNVIIEGSTSNYMGVYRALSPRFAAVDLSDYQKVSFNAKGTGTLEVQLLKGDGSIFITRVFLENEMKTYMLSDSDFKDDGGNNTDFASIKVISFNLIAANGHNEKKNMELRNIDFHNREASQQFIDSNLNKSIVYPNPMVESSILYFYEEKASEYQFDVFTLDGRLMTNQHMEGASVEGQNEITLSRRNLAPGLYLYKIQNAYDKIWSGRLLVK</sequence>
<dbReference type="InterPro" id="IPR054215">
    <property type="entry name" value="DUF6923"/>
</dbReference>
<proteinExistence type="predicted"/>
<feature type="domain" description="DUF6923" evidence="2">
    <location>
        <begin position="66"/>
        <end position="267"/>
    </location>
</feature>
<dbReference type="RefSeq" id="WP_167964724.1">
    <property type="nucleotide sequence ID" value="NZ_JAATJJ010000002.1"/>
</dbReference>
<gene>
    <name evidence="3" type="ORF">GGR42_002561</name>
</gene>
<dbReference type="Gene3D" id="2.120.10.30">
    <property type="entry name" value="TolB, C-terminal domain"/>
    <property type="match status" value="1"/>
</dbReference>
<keyword evidence="4" id="KW-1185">Reference proteome</keyword>
<dbReference type="AlphaFoldDB" id="A0A846QYS4"/>
<dbReference type="Proteomes" id="UP000590442">
    <property type="component" value="Unassembled WGS sequence"/>
</dbReference>
<protein>
    <recommendedName>
        <fullName evidence="2">DUF6923 domain-containing protein</fullName>
    </recommendedName>
</protein>
<name>A0A846QYS4_9FLAO</name>
<comment type="caution">
    <text evidence="3">The sequence shown here is derived from an EMBL/GenBank/DDBJ whole genome shotgun (WGS) entry which is preliminary data.</text>
</comment>
<keyword evidence="1" id="KW-0732">Signal</keyword>
<evidence type="ECO:0000313" key="4">
    <source>
        <dbReference type="Proteomes" id="UP000590442"/>
    </source>
</evidence>